<sequence>MRRVSLSPSPLHGTGQHPPDDDGSATLSARRADMVAAGAAALFFLVMAGIGAWLQRDSYLLKSPWPPLEAWWRPHAGPGTPLAVVVAVLVIGYGPGLAARLPWHRLLLSAWGTAMAWTWSLALVDGWQRGVAGRLTVSGEYLTEVARFRDAGPAVRTFTDHILADSPDHWATHVAGHPVGAVLTYVGLDRIGLGGGASAAVFTLTVGTSLVLAVLLTLRLLTGEERARAAAPFLALAPGAVWVGVSADGYFAAVAAWALALLAVAATRTSRWGTAAAGVGSGLLFGAAAYLSYGLALLCVPGLVVLLCARTARPVPYLLVGAGTVVAAFSAAGFDWWEAYGLLRTRYYQGYGGVRPYSYWFFGDLATVVVSAGLASVAGLRRTLAGAPGGVRNGNRGPVQAVRDLRGWWQRADRRAVADVLLPCGFLLAVLAADLSGMSKAETERIWLPFTLWLPATAALLPRRDHRAWLTAQAIVALLVNHLLLTGW</sequence>
<keyword evidence="4" id="KW-1185">Reference proteome</keyword>
<feature type="transmembrane region" description="Helical" evidence="2">
    <location>
        <begin position="357"/>
        <end position="380"/>
    </location>
</feature>
<evidence type="ECO:0008006" key="5">
    <source>
        <dbReference type="Google" id="ProtNLM"/>
    </source>
</evidence>
<feature type="transmembrane region" description="Helical" evidence="2">
    <location>
        <begin position="315"/>
        <end position="337"/>
    </location>
</feature>
<keyword evidence="2" id="KW-1133">Transmembrane helix</keyword>
<reference evidence="4" key="1">
    <citation type="journal article" date="2019" name="Int. J. Syst. Evol. Microbiol.">
        <title>The Global Catalogue of Microorganisms (GCM) 10K type strain sequencing project: providing services to taxonomists for standard genome sequencing and annotation.</title>
        <authorList>
            <consortium name="The Broad Institute Genomics Platform"/>
            <consortium name="The Broad Institute Genome Sequencing Center for Infectious Disease"/>
            <person name="Wu L."/>
            <person name="Ma J."/>
        </authorList>
    </citation>
    <scope>NUCLEOTIDE SEQUENCE [LARGE SCALE GENOMIC DNA]</scope>
    <source>
        <strain evidence="4">CGMCC 4.7237</strain>
    </source>
</reference>
<organism evidence="3 4">
    <name type="scientific">Streptomyces polygonati</name>
    <dbReference type="NCBI Taxonomy" id="1617087"/>
    <lineage>
        <taxon>Bacteria</taxon>
        <taxon>Bacillati</taxon>
        <taxon>Actinomycetota</taxon>
        <taxon>Actinomycetes</taxon>
        <taxon>Kitasatosporales</taxon>
        <taxon>Streptomycetaceae</taxon>
        <taxon>Streptomyces</taxon>
    </lineage>
</organism>
<accession>A0ABV8HND1</accession>
<feature type="transmembrane region" description="Helical" evidence="2">
    <location>
        <begin position="233"/>
        <end position="263"/>
    </location>
</feature>
<feature type="transmembrane region" description="Helical" evidence="2">
    <location>
        <begin position="199"/>
        <end position="221"/>
    </location>
</feature>
<feature type="region of interest" description="Disordered" evidence="1">
    <location>
        <begin position="1"/>
        <end position="26"/>
    </location>
</feature>
<feature type="transmembrane region" description="Helical" evidence="2">
    <location>
        <begin position="75"/>
        <end position="94"/>
    </location>
</feature>
<dbReference type="RefSeq" id="WP_386429173.1">
    <property type="nucleotide sequence ID" value="NZ_JBHSBB010000009.1"/>
</dbReference>
<evidence type="ECO:0000256" key="1">
    <source>
        <dbReference type="SAM" id="MobiDB-lite"/>
    </source>
</evidence>
<gene>
    <name evidence="3" type="ORF">ACFO3J_12670</name>
</gene>
<feature type="transmembrane region" description="Helical" evidence="2">
    <location>
        <begin position="34"/>
        <end position="55"/>
    </location>
</feature>
<keyword evidence="2" id="KW-0812">Transmembrane</keyword>
<feature type="transmembrane region" description="Helical" evidence="2">
    <location>
        <begin position="416"/>
        <end position="433"/>
    </location>
</feature>
<feature type="transmembrane region" description="Helical" evidence="2">
    <location>
        <begin position="283"/>
        <end position="308"/>
    </location>
</feature>
<keyword evidence="2" id="KW-0472">Membrane</keyword>
<proteinExistence type="predicted"/>
<protein>
    <recommendedName>
        <fullName evidence="5">Integral membrane protein</fullName>
    </recommendedName>
</protein>
<feature type="transmembrane region" description="Helical" evidence="2">
    <location>
        <begin position="468"/>
        <end position="485"/>
    </location>
</feature>
<dbReference type="EMBL" id="JBHSBB010000009">
    <property type="protein sequence ID" value="MFC4032334.1"/>
    <property type="molecule type" value="Genomic_DNA"/>
</dbReference>
<name>A0ABV8HND1_9ACTN</name>
<evidence type="ECO:0000313" key="4">
    <source>
        <dbReference type="Proteomes" id="UP001595765"/>
    </source>
</evidence>
<feature type="transmembrane region" description="Helical" evidence="2">
    <location>
        <begin position="106"/>
        <end position="124"/>
    </location>
</feature>
<dbReference type="Proteomes" id="UP001595765">
    <property type="component" value="Unassembled WGS sequence"/>
</dbReference>
<evidence type="ECO:0000313" key="3">
    <source>
        <dbReference type="EMBL" id="MFC4032334.1"/>
    </source>
</evidence>
<comment type="caution">
    <text evidence="3">The sequence shown here is derived from an EMBL/GenBank/DDBJ whole genome shotgun (WGS) entry which is preliminary data.</text>
</comment>
<evidence type="ECO:0000256" key="2">
    <source>
        <dbReference type="SAM" id="Phobius"/>
    </source>
</evidence>